<evidence type="ECO:0000313" key="2">
    <source>
        <dbReference type="Proteomes" id="UP000886501"/>
    </source>
</evidence>
<protein>
    <submittedName>
        <fullName evidence="1">Uncharacterized protein</fullName>
    </submittedName>
</protein>
<organism evidence="1 2">
    <name type="scientific">Thelephora ganbajun</name>
    <name type="common">Ganba fungus</name>
    <dbReference type="NCBI Taxonomy" id="370292"/>
    <lineage>
        <taxon>Eukaryota</taxon>
        <taxon>Fungi</taxon>
        <taxon>Dikarya</taxon>
        <taxon>Basidiomycota</taxon>
        <taxon>Agaricomycotina</taxon>
        <taxon>Agaricomycetes</taxon>
        <taxon>Thelephorales</taxon>
        <taxon>Thelephoraceae</taxon>
        <taxon>Thelephora</taxon>
    </lineage>
</organism>
<dbReference type="EMBL" id="MU118622">
    <property type="protein sequence ID" value="KAF9642187.1"/>
    <property type="molecule type" value="Genomic_DNA"/>
</dbReference>
<sequence length="322" mass="35863">MQLGGLLVEFFCNDGYSSRVDDDIILNPARTTPASKALQLVNVPHQTQSRNSSSSLVSAWASLGLASAFEWVAITEADSGNERTVPWGVGWKYAAEVIRHLKWANSHVDRTDRTHPRYLCAEFFPGPLRKSNDRNRSAMLQTLPPFLNPKFRQYKFTALGITMVSTFLHAVQDAYRLSVYQANLFEKGIILKSRPLLAVSRVSPCSSLSTMSASEKYALTSLGCPVSARSRKRFCSGDLQVPSVQSSYNIIPHFIPIGSMVMDNIWTVGSILTSVKDSEQLVFGWGRRCIRQERTLILDPLGWHIGFLGFALEDALLSESRS</sequence>
<keyword evidence="2" id="KW-1185">Reference proteome</keyword>
<dbReference type="Proteomes" id="UP000886501">
    <property type="component" value="Unassembled WGS sequence"/>
</dbReference>
<reference evidence="1" key="2">
    <citation type="journal article" date="2020" name="Nat. Commun.">
        <title>Large-scale genome sequencing of mycorrhizal fungi provides insights into the early evolution of symbiotic traits.</title>
        <authorList>
            <person name="Miyauchi S."/>
            <person name="Kiss E."/>
            <person name="Kuo A."/>
            <person name="Drula E."/>
            <person name="Kohler A."/>
            <person name="Sanchez-Garcia M."/>
            <person name="Morin E."/>
            <person name="Andreopoulos B."/>
            <person name="Barry K.W."/>
            <person name="Bonito G."/>
            <person name="Buee M."/>
            <person name="Carver A."/>
            <person name="Chen C."/>
            <person name="Cichocki N."/>
            <person name="Clum A."/>
            <person name="Culley D."/>
            <person name="Crous P.W."/>
            <person name="Fauchery L."/>
            <person name="Girlanda M."/>
            <person name="Hayes R.D."/>
            <person name="Keri Z."/>
            <person name="LaButti K."/>
            <person name="Lipzen A."/>
            <person name="Lombard V."/>
            <person name="Magnuson J."/>
            <person name="Maillard F."/>
            <person name="Murat C."/>
            <person name="Nolan M."/>
            <person name="Ohm R.A."/>
            <person name="Pangilinan J."/>
            <person name="Pereira M.F."/>
            <person name="Perotto S."/>
            <person name="Peter M."/>
            <person name="Pfister S."/>
            <person name="Riley R."/>
            <person name="Sitrit Y."/>
            <person name="Stielow J.B."/>
            <person name="Szollosi G."/>
            <person name="Zifcakova L."/>
            <person name="Stursova M."/>
            <person name="Spatafora J.W."/>
            <person name="Tedersoo L."/>
            <person name="Vaario L.M."/>
            <person name="Yamada A."/>
            <person name="Yan M."/>
            <person name="Wang P."/>
            <person name="Xu J."/>
            <person name="Bruns T."/>
            <person name="Baldrian P."/>
            <person name="Vilgalys R."/>
            <person name="Dunand C."/>
            <person name="Henrissat B."/>
            <person name="Grigoriev I.V."/>
            <person name="Hibbett D."/>
            <person name="Nagy L.G."/>
            <person name="Martin F.M."/>
        </authorList>
    </citation>
    <scope>NUCLEOTIDE SEQUENCE</scope>
    <source>
        <strain evidence="1">P2</strain>
    </source>
</reference>
<proteinExistence type="predicted"/>
<reference evidence="1" key="1">
    <citation type="submission" date="2019-10" db="EMBL/GenBank/DDBJ databases">
        <authorList>
            <consortium name="DOE Joint Genome Institute"/>
            <person name="Kuo A."/>
            <person name="Miyauchi S."/>
            <person name="Kiss E."/>
            <person name="Drula E."/>
            <person name="Kohler A."/>
            <person name="Sanchez-Garcia M."/>
            <person name="Andreopoulos B."/>
            <person name="Barry K.W."/>
            <person name="Bonito G."/>
            <person name="Buee M."/>
            <person name="Carver A."/>
            <person name="Chen C."/>
            <person name="Cichocki N."/>
            <person name="Clum A."/>
            <person name="Culley D."/>
            <person name="Crous P.W."/>
            <person name="Fauchery L."/>
            <person name="Girlanda M."/>
            <person name="Hayes R."/>
            <person name="Keri Z."/>
            <person name="Labutti K."/>
            <person name="Lipzen A."/>
            <person name="Lombard V."/>
            <person name="Magnuson J."/>
            <person name="Maillard F."/>
            <person name="Morin E."/>
            <person name="Murat C."/>
            <person name="Nolan M."/>
            <person name="Ohm R."/>
            <person name="Pangilinan J."/>
            <person name="Pereira M."/>
            <person name="Perotto S."/>
            <person name="Peter M."/>
            <person name="Riley R."/>
            <person name="Sitrit Y."/>
            <person name="Stielow B."/>
            <person name="Szollosi G."/>
            <person name="Zifcakova L."/>
            <person name="Stursova M."/>
            <person name="Spatafora J.W."/>
            <person name="Tedersoo L."/>
            <person name="Vaario L.-M."/>
            <person name="Yamada A."/>
            <person name="Yan M."/>
            <person name="Wang P."/>
            <person name="Xu J."/>
            <person name="Bruns T."/>
            <person name="Baldrian P."/>
            <person name="Vilgalys R."/>
            <person name="Henrissat B."/>
            <person name="Grigoriev I.V."/>
            <person name="Hibbett D."/>
            <person name="Nagy L.G."/>
            <person name="Martin F.M."/>
        </authorList>
    </citation>
    <scope>NUCLEOTIDE SEQUENCE</scope>
    <source>
        <strain evidence="1">P2</strain>
    </source>
</reference>
<accession>A0ACB6YY54</accession>
<name>A0ACB6YY54_THEGA</name>
<evidence type="ECO:0000313" key="1">
    <source>
        <dbReference type="EMBL" id="KAF9642187.1"/>
    </source>
</evidence>
<comment type="caution">
    <text evidence="1">The sequence shown here is derived from an EMBL/GenBank/DDBJ whole genome shotgun (WGS) entry which is preliminary data.</text>
</comment>
<gene>
    <name evidence="1" type="ORF">BDM02DRAFT_3264551</name>
</gene>